<feature type="compositionally biased region" description="Basic and acidic residues" evidence="1">
    <location>
        <begin position="54"/>
        <end position="69"/>
    </location>
</feature>
<reference evidence="2" key="2">
    <citation type="journal article" date="2015" name="Data Brief">
        <title>Shoot transcriptome of the giant reed, Arundo donax.</title>
        <authorList>
            <person name="Barrero R.A."/>
            <person name="Guerrero F.D."/>
            <person name="Moolhuijzen P."/>
            <person name="Goolsby J.A."/>
            <person name="Tidwell J."/>
            <person name="Bellgard S.E."/>
            <person name="Bellgard M.I."/>
        </authorList>
    </citation>
    <scope>NUCLEOTIDE SEQUENCE</scope>
    <source>
        <tissue evidence="2">Shoot tissue taken approximately 20 cm above the soil surface</tissue>
    </source>
</reference>
<sequence>MPRLELKAHQSTPDLASKSRAPAFSLNRGASSPRKRRSTGNQGSGAVAAKPRSHLRERQNLDSRAKEPDSAAWSPIPRKKELDSVVWWSIAGKLIHRCFTSLANKLGRKGANMPFHITF</sequence>
<organism evidence="2">
    <name type="scientific">Arundo donax</name>
    <name type="common">Giant reed</name>
    <name type="synonym">Donax arundinaceus</name>
    <dbReference type="NCBI Taxonomy" id="35708"/>
    <lineage>
        <taxon>Eukaryota</taxon>
        <taxon>Viridiplantae</taxon>
        <taxon>Streptophyta</taxon>
        <taxon>Embryophyta</taxon>
        <taxon>Tracheophyta</taxon>
        <taxon>Spermatophyta</taxon>
        <taxon>Magnoliopsida</taxon>
        <taxon>Liliopsida</taxon>
        <taxon>Poales</taxon>
        <taxon>Poaceae</taxon>
        <taxon>PACMAD clade</taxon>
        <taxon>Arundinoideae</taxon>
        <taxon>Arundineae</taxon>
        <taxon>Arundo</taxon>
    </lineage>
</organism>
<dbReference type="AlphaFoldDB" id="A0A0A9HKJ9"/>
<evidence type="ECO:0000313" key="2">
    <source>
        <dbReference type="EMBL" id="JAE36369.1"/>
    </source>
</evidence>
<dbReference type="EMBL" id="GBRH01161527">
    <property type="protein sequence ID" value="JAE36369.1"/>
    <property type="molecule type" value="Transcribed_RNA"/>
</dbReference>
<proteinExistence type="predicted"/>
<evidence type="ECO:0000256" key="1">
    <source>
        <dbReference type="SAM" id="MobiDB-lite"/>
    </source>
</evidence>
<feature type="region of interest" description="Disordered" evidence="1">
    <location>
        <begin position="1"/>
        <end position="75"/>
    </location>
</feature>
<name>A0A0A9HKJ9_ARUDO</name>
<protein>
    <submittedName>
        <fullName evidence="2">Uncharacterized protein</fullName>
    </submittedName>
</protein>
<reference evidence="2" key="1">
    <citation type="submission" date="2014-09" db="EMBL/GenBank/DDBJ databases">
        <authorList>
            <person name="Magalhaes I.L.F."/>
            <person name="Oliveira U."/>
            <person name="Santos F.R."/>
            <person name="Vidigal T.H.D.A."/>
            <person name="Brescovit A.D."/>
            <person name="Santos A.J."/>
        </authorList>
    </citation>
    <scope>NUCLEOTIDE SEQUENCE</scope>
    <source>
        <tissue evidence="2">Shoot tissue taken approximately 20 cm above the soil surface</tissue>
    </source>
</reference>
<accession>A0A0A9HKJ9</accession>